<dbReference type="GO" id="GO:0000976">
    <property type="term" value="F:transcription cis-regulatory region binding"/>
    <property type="evidence" value="ECO:0007669"/>
    <property type="project" value="TreeGrafter"/>
</dbReference>
<dbReference type="Pfam" id="PF13377">
    <property type="entry name" value="Peripla_BP_3"/>
    <property type="match status" value="1"/>
</dbReference>
<evidence type="ECO:0000259" key="4">
    <source>
        <dbReference type="Pfam" id="PF13377"/>
    </source>
</evidence>
<dbReference type="InterPro" id="IPR028082">
    <property type="entry name" value="Peripla_BP_I"/>
</dbReference>
<evidence type="ECO:0000256" key="1">
    <source>
        <dbReference type="ARBA" id="ARBA00023015"/>
    </source>
</evidence>
<dbReference type="PANTHER" id="PTHR30146:SF149">
    <property type="entry name" value="HTH-TYPE TRANSCRIPTIONAL REGULATOR EBGR"/>
    <property type="match status" value="1"/>
</dbReference>
<dbReference type="GO" id="GO:0003700">
    <property type="term" value="F:DNA-binding transcription factor activity"/>
    <property type="evidence" value="ECO:0007669"/>
    <property type="project" value="TreeGrafter"/>
</dbReference>
<comment type="caution">
    <text evidence="5">The sequence shown here is derived from an EMBL/GenBank/DDBJ whole genome shotgun (WGS) entry which is preliminary data.</text>
</comment>
<keyword evidence="1" id="KW-0805">Transcription regulation</keyword>
<protein>
    <submittedName>
        <fullName evidence="5">HTH-type transcriptional repressor PurR</fullName>
    </submittedName>
</protein>
<dbReference type="Gene3D" id="3.40.50.2300">
    <property type="match status" value="1"/>
</dbReference>
<dbReference type="SUPFAM" id="SSF53822">
    <property type="entry name" value="Periplasmic binding protein-like I"/>
    <property type="match status" value="1"/>
</dbReference>
<evidence type="ECO:0000256" key="3">
    <source>
        <dbReference type="ARBA" id="ARBA00023163"/>
    </source>
</evidence>
<accession>A0A645HCX0</accession>
<evidence type="ECO:0000256" key="2">
    <source>
        <dbReference type="ARBA" id="ARBA00023125"/>
    </source>
</evidence>
<keyword evidence="3" id="KW-0804">Transcription</keyword>
<evidence type="ECO:0000313" key="5">
    <source>
        <dbReference type="EMBL" id="MPN36885.1"/>
    </source>
</evidence>
<dbReference type="EMBL" id="VSSQ01091272">
    <property type="protein sequence ID" value="MPN36885.1"/>
    <property type="molecule type" value="Genomic_DNA"/>
</dbReference>
<keyword evidence="2" id="KW-0238">DNA-binding</keyword>
<dbReference type="AlphaFoldDB" id="A0A645HCX0"/>
<name>A0A645HCX0_9ZZZZ</name>
<organism evidence="5">
    <name type="scientific">bioreactor metagenome</name>
    <dbReference type="NCBI Taxonomy" id="1076179"/>
    <lineage>
        <taxon>unclassified sequences</taxon>
        <taxon>metagenomes</taxon>
        <taxon>ecological metagenomes</taxon>
    </lineage>
</organism>
<gene>
    <name evidence="5" type="primary">purR_76</name>
    <name evidence="5" type="ORF">SDC9_184397</name>
</gene>
<dbReference type="InterPro" id="IPR046335">
    <property type="entry name" value="LacI/GalR-like_sensor"/>
</dbReference>
<proteinExistence type="predicted"/>
<dbReference type="PANTHER" id="PTHR30146">
    <property type="entry name" value="LACI-RELATED TRANSCRIPTIONAL REPRESSOR"/>
    <property type="match status" value="1"/>
</dbReference>
<sequence length="197" mass="21846">MISIHDYKENSSVPAVTANLKTPIDELFDRILAQGRRAISIFEVKDRHSEAIVPEGINAKKLSLLKEAIHKNNLQNIPDFVKLLSTSPADGYGLIMEMHQSNRMPDTIILTRDSLAIGVLRAIHELGLKIPDDVAIISFDNLAFSPFLTPSLSSVDLNRQLMGELAFRTLVEHIDCGTPLTSRSVEAKLILRESFSS</sequence>
<reference evidence="5" key="1">
    <citation type="submission" date="2019-08" db="EMBL/GenBank/DDBJ databases">
        <authorList>
            <person name="Kucharzyk K."/>
            <person name="Murdoch R.W."/>
            <person name="Higgins S."/>
            <person name="Loffler F."/>
        </authorList>
    </citation>
    <scope>NUCLEOTIDE SEQUENCE</scope>
</reference>
<feature type="domain" description="Transcriptional regulator LacI/GalR-like sensor" evidence="4">
    <location>
        <begin position="90"/>
        <end position="195"/>
    </location>
</feature>